<dbReference type="AlphaFoldDB" id="A0A3S0A0T7"/>
<evidence type="ECO:0000313" key="1">
    <source>
        <dbReference type="EMBL" id="RTE05378.1"/>
    </source>
</evidence>
<dbReference type="EMBL" id="RXHU01000083">
    <property type="protein sequence ID" value="RTE05378.1"/>
    <property type="molecule type" value="Genomic_DNA"/>
</dbReference>
<dbReference type="Gene3D" id="3.40.30.10">
    <property type="entry name" value="Glutaredoxin"/>
    <property type="match status" value="1"/>
</dbReference>
<dbReference type="Proteomes" id="UP000276128">
    <property type="component" value="Unassembled WGS sequence"/>
</dbReference>
<comment type="caution">
    <text evidence="1">The sequence shown here is derived from an EMBL/GenBank/DDBJ whole genome shotgun (WGS) entry which is preliminary data.</text>
</comment>
<sequence>MRERISPMQELTQKELLTRADDASLQPFAVLLYTPLCGTCQLTERMLTILLTMNPSLPIVKGNINYMPLVTREWQITSVPCVVMIRPGAEKQMLYRMQSVDELYRRLTAFVQPSPPENEVDPA</sequence>
<evidence type="ECO:0000313" key="2">
    <source>
        <dbReference type="Proteomes" id="UP000276128"/>
    </source>
</evidence>
<dbReference type="CDD" id="cd02947">
    <property type="entry name" value="TRX_family"/>
    <property type="match status" value="1"/>
</dbReference>
<keyword evidence="2" id="KW-1185">Reference proteome</keyword>
<proteinExistence type="predicted"/>
<organism evidence="1 2">
    <name type="scientific">Paenibacillus whitsoniae</name>
    <dbReference type="NCBI Taxonomy" id="2496558"/>
    <lineage>
        <taxon>Bacteria</taxon>
        <taxon>Bacillati</taxon>
        <taxon>Bacillota</taxon>
        <taxon>Bacilli</taxon>
        <taxon>Bacillales</taxon>
        <taxon>Paenibacillaceae</taxon>
        <taxon>Paenibacillus</taxon>
    </lineage>
</organism>
<accession>A0A3S0A0T7</accession>
<name>A0A3S0A0T7_9BACL</name>
<dbReference type="SUPFAM" id="SSF52833">
    <property type="entry name" value="Thioredoxin-like"/>
    <property type="match status" value="1"/>
</dbReference>
<gene>
    <name evidence="1" type="ORF">EJQ19_25320</name>
</gene>
<dbReference type="InterPro" id="IPR036249">
    <property type="entry name" value="Thioredoxin-like_sf"/>
</dbReference>
<protein>
    <submittedName>
        <fullName evidence="1">Thioredoxin</fullName>
    </submittedName>
</protein>
<dbReference type="OrthoDB" id="5784238at2"/>
<reference evidence="1 2" key="1">
    <citation type="submission" date="2018-12" db="EMBL/GenBank/DDBJ databases">
        <title>Bacillus ochoae sp. nov., Paenibacillus whitsoniae sp. nov., Paenibacillus spiritus sp. nov. Isolated from the Mars Exploration Rover during spacecraft assembly.</title>
        <authorList>
            <person name="Seuylemezian A."/>
            <person name="Vaishampayan P."/>
        </authorList>
    </citation>
    <scope>NUCLEOTIDE SEQUENCE [LARGE SCALE GENOMIC DNA]</scope>
    <source>
        <strain evidence="1 2">MER 54</strain>
    </source>
</reference>